<organism evidence="3 4">
    <name type="scientific">Candidatus Merdiplasma excrementigallinarum</name>
    <dbReference type="NCBI Taxonomy" id="2840864"/>
    <lineage>
        <taxon>Bacteria</taxon>
        <taxon>Bacillati</taxon>
        <taxon>Bacillota</taxon>
        <taxon>Clostridia</taxon>
        <taxon>Lachnospirales</taxon>
        <taxon>Lachnospiraceae</taxon>
        <taxon>Lachnospiraceae incertae sedis</taxon>
        <taxon>Candidatus Merdiplasma</taxon>
    </lineage>
</organism>
<dbReference type="SUPFAM" id="SSF52540">
    <property type="entry name" value="P-loop containing nucleoside triphosphate hydrolases"/>
    <property type="match status" value="1"/>
</dbReference>
<dbReference type="Pfam" id="PF01078">
    <property type="entry name" value="Mg_chelatase"/>
    <property type="match status" value="1"/>
</dbReference>
<dbReference type="PANTHER" id="PTHR32039:SF7">
    <property type="entry name" value="COMPETENCE PROTEIN COMM"/>
    <property type="match status" value="1"/>
</dbReference>
<name>A0A9D1T8U4_9FIRM</name>
<accession>A0A9D1T8U4</accession>
<dbReference type="Proteomes" id="UP000886889">
    <property type="component" value="Unassembled WGS sequence"/>
</dbReference>
<evidence type="ECO:0000313" key="3">
    <source>
        <dbReference type="EMBL" id="HIV22947.1"/>
    </source>
</evidence>
<comment type="caution">
    <text evidence="3">The sequence shown here is derived from an EMBL/GenBank/DDBJ whole genome shotgun (WGS) entry which is preliminary data.</text>
</comment>
<dbReference type="InterPro" id="IPR027417">
    <property type="entry name" value="P-loop_NTPase"/>
</dbReference>
<dbReference type="InterPro" id="IPR000523">
    <property type="entry name" value="Mg_chelatse_chII-like_cat_dom"/>
</dbReference>
<protein>
    <submittedName>
        <fullName evidence="3">YifB family Mg chelatase-like AAA ATPase</fullName>
    </submittedName>
</protein>
<dbReference type="PANTHER" id="PTHR32039">
    <property type="entry name" value="MAGNESIUM-CHELATASE SUBUNIT CHLI"/>
    <property type="match status" value="1"/>
</dbReference>
<proteinExistence type="inferred from homology"/>
<dbReference type="SUPFAM" id="SSF54211">
    <property type="entry name" value="Ribosomal protein S5 domain 2-like"/>
    <property type="match status" value="1"/>
</dbReference>
<gene>
    <name evidence="3" type="ORF">IAC80_03300</name>
</gene>
<dbReference type="Gene3D" id="3.40.50.300">
    <property type="entry name" value="P-loop containing nucleotide triphosphate hydrolases"/>
    <property type="match status" value="1"/>
</dbReference>
<dbReference type="InterPro" id="IPR020568">
    <property type="entry name" value="Ribosomal_Su5_D2-typ_SF"/>
</dbReference>
<dbReference type="EMBL" id="DVOS01000034">
    <property type="protein sequence ID" value="HIV22947.1"/>
    <property type="molecule type" value="Genomic_DNA"/>
</dbReference>
<dbReference type="InterPro" id="IPR045006">
    <property type="entry name" value="CHLI-like"/>
</dbReference>
<dbReference type="Pfam" id="PF13335">
    <property type="entry name" value="Mg_chelatase_C"/>
    <property type="match status" value="1"/>
</dbReference>
<reference evidence="3" key="2">
    <citation type="journal article" date="2021" name="PeerJ">
        <title>Extensive microbial diversity within the chicken gut microbiome revealed by metagenomics and culture.</title>
        <authorList>
            <person name="Gilroy R."/>
            <person name="Ravi A."/>
            <person name="Getino M."/>
            <person name="Pursley I."/>
            <person name="Horton D.L."/>
            <person name="Alikhan N.F."/>
            <person name="Baker D."/>
            <person name="Gharbi K."/>
            <person name="Hall N."/>
            <person name="Watson M."/>
            <person name="Adriaenssens E.M."/>
            <person name="Foster-Nyarko E."/>
            <person name="Jarju S."/>
            <person name="Secka A."/>
            <person name="Antonio M."/>
            <person name="Oren A."/>
            <person name="Chaudhuri R.R."/>
            <person name="La Ragione R."/>
            <person name="Hildebrand F."/>
            <person name="Pallen M.J."/>
        </authorList>
    </citation>
    <scope>NUCLEOTIDE SEQUENCE</scope>
    <source>
        <strain evidence="3">ChiBcec6-7307</strain>
    </source>
</reference>
<dbReference type="InterPro" id="IPR003593">
    <property type="entry name" value="AAA+_ATPase"/>
</dbReference>
<comment type="similarity">
    <text evidence="1">Belongs to the Mg-chelatase subunits D/I family. ComM subfamily.</text>
</comment>
<dbReference type="InterPro" id="IPR014721">
    <property type="entry name" value="Ribsml_uS5_D2-typ_fold_subgr"/>
</dbReference>
<dbReference type="InterPro" id="IPR025158">
    <property type="entry name" value="Mg_chelat-rel_C"/>
</dbReference>
<dbReference type="AlphaFoldDB" id="A0A9D1T8U4"/>
<dbReference type="SMART" id="SM00382">
    <property type="entry name" value="AAA"/>
    <property type="match status" value="1"/>
</dbReference>
<dbReference type="NCBIfam" id="TIGR00368">
    <property type="entry name" value="YifB family Mg chelatase-like AAA ATPase"/>
    <property type="match status" value="1"/>
</dbReference>
<reference evidence="3" key="1">
    <citation type="submission" date="2020-10" db="EMBL/GenBank/DDBJ databases">
        <authorList>
            <person name="Gilroy R."/>
        </authorList>
    </citation>
    <scope>NUCLEOTIDE SEQUENCE</scope>
    <source>
        <strain evidence="3">ChiBcec6-7307</strain>
    </source>
</reference>
<feature type="domain" description="AAA+ ATPase" evidence="2">
    <location>
        <begin position="214"/>
        <end position="396"/>
    </location>
</feature>
<dbReference type="InterPro" id="IPR004482">
    <property type="entry name" value="Mg_chelat-rel"/>
</dbReference>
<evidence type="ECO:0000256" key="1">
    <source>
        <dbReference type="ARBA" id="ARBA00006354"/>
    </source>
</evidence>
<dbReference type="Gene3D" id="3.30.230.10">
    <property type="match status" value="1"/>
</dbReference>
<evidence type="ECO:0000259" key="2">
    <source>
        <dbReference type="SMART" id="SM00382"/>
    </source>
</evidence>
<dbReference type="Pfam" id="PF13541">
    <property type="entry name" value="ChlI"/>
    <property type="match status" value="1"/>
</dbReference>
<dbReference type="GO" id="GO:0005524">
    <property type="term" value="F:ATP binding"/>
    <property type="evidence" value="ECO:0007669"/>
    <property type="project" value="InterPro"/>
</dbReference>
<evidence type="ECO:0000313" key="4">
    <source>
        <dbReference type="Proteomes" id="UP000886889"/>
    </source>
</evidence>
<sequence>MFSSVLSAAICGIDGRKITVEADVSDGLPVFSMVGYLASEVREAQDRVRTALKNTGIRLPARRITVNLAPADIRKAGSGFDLPIAVAVLSCLEQIPRQRTEGILFVGELSLDGGINGIRGVMELVSCAVRQGCHTCIVPEENLAEGSVIQGIKVLGAGHIRQVIRYLRGQGELEQRSINIEEIRNRHKEEAGPDFSQIQGQFLLRRAAEVAVAGFHNLLIIGPPGSGKTMTARRIPTIMPEISLEEALEISKIHSIAGELPEGAALMTGRPFRSPHHTVTPAALAGGGRGPRPGEVSLAHRGVLYLDELPEFEKGTLEILRQPMEEGRICITRNTGNYLFPAEFMLVASMNPCKCGYYPDMNRCTCSYRDVRRYLDHISAPLLDRIDIAVEAGAVSYEELSGSGTGESSAAIRSRTERAQQVQRERYAGTRYRLNSDLDTEGVKRYCSLDRAGEKMMKSSFARLELTARSHIRILKVARTIADLEGQEQIGEEHLAEAVCYRSLDQKYWRKM</sequence>